<dbReference type="GO" id="GO:1900150">
    <property type="term" value="P:regulation of defense response to fungus"/>
    <property type="evidence" value="ECO:0007669"/>
    <property type="project" value="InterPro"/>
</dbReference>
<feature type="region of interest" description="Disordered" evidence="1">
    <location>
        <begin position="723"/>
        <end position="744"/>
    </location>
</feature>
<feature type="region of interest" description="Disordered" evidence="1">
    <location>
        <begin position="278"/>
        <end position="315"/>
    </location>
</feature>
<comment type="caution">
    <text evidence="4">The sequence shown here is derived from an EMBL/GenBank/DDBJ whole genome shotgun (WGS) entry which is preliminary data.</text>
</comment>
<feature type="compositionally biased region" description="Basic and acidic residues" evidence="1">
    <location>
        <begin position="236"/>
        <end position="256"/>
    </location>
</feature>
<feature type="domain" description="Probable zinc-ribbon" evidence="2">
    <location>
        <begin position="483"/>
        <end position="527"/>
    </location>
</feature>
<feature type="compositionally biased region" description="Polar residues" evidence="1">
    <location>
        <begin position="644"/>
        <end position="658"/>
    </location>
</feature>
<dbReference type="Proteomes" id="UP000652761">
    <property type="component" value="Unassembled WGS sequence"/>
</dbReference>
<feature type="compositionally biased region" description="Basic and acidic residues" evidence="1">
    <location>
        <begin position="278"/>
        <end position="290"/>
    </location>
</feature>
<feature type="region of interest" description="Disordered" evidence="1">
    <location>
        <begin position="81"/>
        <end position="100"/>
    </location>
</feature>
<dbReference type="Pfam" id="PF22910">
    <property type="entry name" value="EDR4-like_1st"/>
    <property type="match status" value="1"/>
</dbReference>
<gene>
    <name evidence="4" type="ORF">Taro_015473</name>
</gene>
<protein>
    <recommendedName>
        <fullName evidence="6">Zinc-ribbon domain-containing protein</fullName>
    </recommendedName>
</protein>
<sequence length="917" mass="100511">MAEGAADGASATGPAAAKVRVVRCPKCQKLLPELAGFTVYRCGGCGATLRAKHAIPVPDTSSGKSDEERVVVSEDPECCSGNKMITSNPLSENGMESDKSEFRRKLRVGAENPNGSTSESRGGCKEPEEPRLDELRDASQHREGRYTCPSKAPADICSGGADEMAKTNAEEEMQNKLQGDRIYKSQKVQNNPIYKDEERDGLGVLRRTPRTLLEGRFSPYSYEGPSSSHPTSSYGYRDDGHGRHQNTDRSESVESLEQDRAGLLKKLDELRDQLSRSCDIKGKSNERETVNRTASSNPFSRHSQGTWFENSSSMNRTSTRHFPMVNSNNADMQNFYTPPHMQNEVLGYGDPFESQQFRRAPYHQSHQYPQRATESYMYGQFDPDPVISYPHNLFYHQPTCSCPHCCNMHWQASVQDAQPVFPNQRAPYLANSHGLYPLSNPFMLGSSSYNHRGANGSLLSREPQMHQRSVLAKRSGHSCKPVAGGAPFIVCNNCSELLQVPHKLSSVSKNLYKLRCGSCSQVISFNVEGKRLNISSPPSVMNKSLEPINSSADAIAGSLQCPGPSNHGLVNSYSGGDCESSGCNIQSTDEKLILSSLPVASHETIEKEYGLNLSESENMLGLSSSPSSSEDNESTESMVCQRDAPSSSELQPHSQANSRGPGLPLREHFGYPSPDQAVSRPGEGSRSKRFDHEKTVGTNGNFKQNSIKDVSATTEIDLATDKYPNLGLSQDSVEDGKDDQPRMSKGGDSFFAGLIKKSFKDFHRFNQSFEGGKTKVSINGHHIPDRLVKKAEKLAGPIYPGEYWYDYGAGFWGVMGQPCLGIIPPFIEEFNYPMPKNCAGGNTGIVVNGRELHRKDMDLLVGRGLPSDGGRSYRLDISGQVLDVVSGQELDSLGKLAPTVEKLKRGFGLRAPRVLAG</sequence>
<evidence type="ECO:0000259" key="3">
    <source>
        <dbReference type="Pfam" id="PF22910"/>
    </source>
</evidence>
<feature type="compositionally biased region" description="Polar residues" evidence="1">
    <location>
        <begin position="696"/>
        <end position="706"/>
    </location>
</feature>
<dbReference type="InterPro" id="IPR040244">
    <property type="entry name" value="EDR4-like"/>
</dbReference>
<dbReference type="InterPro" id="IPR021480">
    <property type="entry name" value="Zinc_ribbon_12"/>
</dbReference>
<feature type="region of interest" description="Disordered" evidence="1">
    <location>
        <begin position="610"/>
        <end position="706"/>
    </location>
</feature>
<dbReference type="PANTHER" id="PTHR31105:SF42">
    <property type="entry name" value="OS02G0258300 PROTEIN"/>
    <property type="match status" value="1"/>
</dbReference>
<feature type="compositionally biased region" description="Basic and acidic residues" evidence="1">
    <location>
        <begin position="122"/>
        <end position="145"/>
    </location>
</feature>
<feature type="compositionally biased region" description="Basic and acidic residues" evidence="1">
    <location>
        <begin position="683"/>
        <end position="695"/>
    </location>
</feature>
<proteinExistence type="predicted"/>
<accession>A0A843UKX5</accession>
<feature type="compositionally biased region" description="Polar residues" evidence="1">
    <location>
        <begin position="291"/>
        <end position="315"/>
    </location>
</feature>
<reference evidence="4" key="1">
    <citation type="submission" date="2017-07" db="EMBL/GenBank/DDBJ databases">
        <title>Taro Niue Genome Assembly and Annotation.</title>
        <authorList>
            <person name="Atibalentja N."/>
            <person name="Keating K."/>
            <person name="Fields C.J."/>
        </authorList>
    </citation>
    <scope>NUCLEOTIDE SEQUENCE</scope>
    <source>
        <strain evidence="4">Niue_2</strain>
        <tissue evidence="4">Leaf</tissue>
    </source>
</reference>
<evidence type="ECO:0000313" key="4">
    <source>
        <dbReference type="EMBL" id="MQL82997.1"/>
    </source>
</evidence>
<feature type="compositionally biased region" description="Low complexity" evidence="1">
    <location>
        <begin position="616"/>
        <end position="629"/>
    </location>
</feature>
<feature type="compositionally biased region" description="Polar residues" evidence="1">
    <location>
        <begin position="224"/>
        <end position="234"/>
    </location>
</feature>
<dbReference type="InterPro" id="IPR055126">
    <property type="entry name" value="EDR4-like_N"/>
</dbReference>
<evidence type="ECO:0000259" key="2">
    <source>
        <dbReference type="Pfam" id="PF11331"/>
    </source>
</evidence>
<dbReference type="AlphaFoldDB" id="A0A843UKX5"/>
<dbReference type="Pfam" id="PF11331">
    <property type="entry name" value="Zn_ribbon_12"/>
    <property type="match status" value="1"/>
</dbReference>
<dbReference type="OrthoDB" id="2020426at2759"/>
<evidence type="ECO:0000256" key="1">
    <source>
        <dbReference type="SAM" id="MobiDB-lite"/>
    </source>
</evidence>
<dbReference type="PANTHER" id="PTHR31105">
    <property type="entry name" value="EXTRA-LARGE G-PROTEIN-LIKE"/>
    <property type="match status" value="1"/>
</dbReference>
<dbReference type="EMBL" id="NMUH01000666">
    <property type="protein sequence ID" value="MQL82997.1"/>
    <property type="molecule type" value="Genomic_DNA"/>
</dbReference>
<feature type="domain" description="Enhanced disease resistance 4-like N-terminal" evidence="3">
    <location>
        <begin position="18"/>
        <end position="51"/>
    </location>
</feature>
<evidence type="ECO:0000313" key="5">
    <source>
        <dbReference type="Proteomes" id="UP000652761"/>
    </source>
</evidence>
<evidence type="ECO:0008006" key="6">
    <source>
        <dbReference type="Google" id="ProtNLM"/>
    </source>
</evidence>
<keyword evidence="5" id="KW-1185">Reference proteome</keyword>
<feature type="region of interest" description="Disordered" evidence="1">
    <location>
        <begin position="107"/>
        <end position="256"/>
    </location>
</feature>
<name>A0A843UKX5_COLES</name>
<organism evidence="4 5">
    <name type="scientific">Colocasia esculenta</name>
    <name type="common">Wild taro</name>
    <name type="synonym">Arum esculentum</name>
    <dbReference type="NCBI Taxonomy" id="4460"/>
    <lineage>
        <taxon>Eukaryota</taxon>
        <taxon>Viridiplantae</taxon>
        <taxon>Streptophyta</taxon>
        <taxon>Embryophyta</taxon>
        <taxon>Tracheophyta</taxon>
        <taxon>Spermatophyta</taxon>
        <taxon>Magnoliopsida</taxon>
        <taxon>Liliopsida</taxon>
        <taxon>Araceae</taxon>
        <taxon>Aroideae</taxon>
        <taxon>Colocasieae</taxon>
        <taxon>Colocasia</taxon>
    </lineage>
</organism>